<dbReference type="RefSeq" id="WP_398275481.1">
    <property type="nucleotide sequence ID" value="NZ_JBITLV010000001.1"/>
</dbReference>
<protein>
    <submittedName>
        <fullName evidence="2">DsbA family oxidoreductase</fullName>
    </submittedName>
</protein>
<dbReference type="InterPro" id="IPR001853">
    <property type="entry name" value="DSBA-like_thioredoxin_dom"/>
</dbReference>
<dbReference type="CDD" id="cd03024">
    <property type="entry name" value="DsbA_FrnE"/>
    <property type="match status" value="1"/>
</dbReference>
<gene>
    <name evidence="2" type="ORF">ACIB24_04000</name>
</gene>
<evidence type="ECO:0000313" key="3">
    <source>
        <dbReference type="Proteomes" id="UP001612915"/>
    </source>
</evidence>
<accession>A0ABW8AIM8</accession>
<keyword evidence="3" id="KW-1185">Reference proteome</keyword>
<dbReference type="Proteomes" id="UP001612915">
    <property type="component" value="Unassembled WGS sequence"/>
</dbReference>
<dbReference type="EMBL" id="JBITLV010000001">
    <property type="protein sequence ID" value="MFI7586219.1"/>
    <property type="molecule type" value="Genomic_DNA"/>
</dbReference>
<dbReference type="PANTHER" id="PTHR13887">
    <property type="entry name" value="GLUTATHIONE S-TRANSFERASE KAPPA"/>
    <property type="match status" value="1"/>
</dbReference>
<name>A0ABW8AIM8_9ACTN</name>
<organism evidence="2 3">
    <name type="scientific">Spongisporangium articulatum</name>
    <dbReference type="NCBI Taxonomy" id="3362603"/>
    <lineage>
        <taxon>Bacteria</taxon>
        <taxon>Bacillati</taxon>
        <taxon>Actinomycetota</taxon>
        <taxon>Actinomycetes</taxon>
        <taxon>Kineosporiales</taxon>
        <taxon>Kineosporiaceae</taxon>
        <taxon>Spongisporangium</taxon>
    </lineage>
</organism>
<dbReference type="SUPFAM" id="SSF52833">
    <property type="entry name" value="Thioredoxin-like"/>
    <property type="match status" value="1"/>
</dbReference>
<feature type="domain" description="DSBA-like thioredoxin" evidence="1">
    <location>
        <begin position="3"/>
        <end position="209"/>
    </location>
</feature>
<reference evidence="2 3" key="1">
    <citation type="submission" date="2024-10" db="EMBL/GenBank/DDBJ databases">
        <title>The Natural Products Discovery Center: Release of the First 8490 Sequenced Strains for Exploring Actinobacteria Biosynthetic Diversity.</title>
        <authorList>
            <person name="Kalkreuter E."/>
            <person name="Kautsar S.A."/>
            <person name="Yang D."/>
            <person name="Bader C.D."/>
            <person name="Teijaro C.N."/>
            <person name="Fluegel L."/>
            <person name="Davis C.M."/>
            <person name="Simpson J.R."/>
            <person name="Lauterbach L."/>
            <person name="Steele A.D."/>
            <person name="Gui C."/>
            <person name="Meng S."/>
            <person name="Li G."/>
            <person name="Viehrig K."/>
            <person name="Ye F."/>
            <person name="Su P."/>
            <person name="Kiefer A.F."/>
            <person name="Nichols A."/>
            <person name="Cepeda A.J."/>
            <person name="Yan W."/>
            <person name="Fan B."/>
            <person name="Jiang Y."/>
            <person name="Adhikari A."/>
            <person name="Zheng C.-J."/>
            <person name="Schuster L."/>
            <person name="Cowan T.M."/>
            <person name="Smanski M.J."/>
            <person name="Chevrette M.G."/>
            <person name="De Carvalho L.P.S."/>
            <person name="Shen B."/>
        </authorList>
    </citation>
    <scope>NUCLEOTIDE SEQUENCE [LARGE SCALE GENOMIC DNA]</scope>
    <source>
        <strain evidence="2 3">NPDC049639</strain>
    </source>
</reference>
<evidence type="ECO:0000313" key="2">
    <source>
        <dbReference type="EMBL" id="MFI7586219.1"/>
    </source>
</evidence>
<evidence type="ECO:0000259" key="1">
    <source>
        <dbReference type="Pfam" id="PF01323"/>
    </source>
</evidence>
<dbReference type="PANTHER" id="PTHR13887:SF41">
    <property type="entry name" value="THIOREDOXIN SUPERFAMILY PROTEIN"/>
    <property type="match status" value="1"/>
</dbReference>
<sequence length="217" mass="23463">MRVEVWSDITCPWCYVGLARFSKAVEGFEHGSSVQVEHRSFELDASAPTEVSGSNLEMLARKYGGSREQILAMEQRVAAQAEAEGLEYVPERPIGNTFLAHRVLHLAAAKGLRDELRDAIWHEHFGLGRNVFDAASLLPLAVSVGLPTEAVENVLGSEEFAAEVRSDEARASAVGVNGVPFFVLGDLDGEAQVFGVSGAQPLEGFRQALGQAWAAQR</sequence>
<dbReference type="Gene3D" id="3.40.30.10">
    <property type="entry name" value="Glutaredoxin"/>
    <property type="match status" value="1"/>
</dbReference>
<dbReference type="Pfam" id="PF01323">
    <property type="entry name" value="DSBA"/>
    <property type="match status" value="1"/>
</dbReference>
<comment type="caution">
    <text evidence="2">The sequence shown here is derived from an EMBL/GenBank/DDBJ whole genome shotgun (WGS) entry which is preliminary data.</text>
</comment>
<dbReference type="InterPro" id="IPR036249">
    <property type="entry name" value="Thioredoxin-like_sf"/>
</dbReference>
<proteinExistence type="predicted"/>